<evidence type="ECO:0000256" key="6">
    <source>
        <dbReference type="SAM" id="MobiDB-lite"/>
    </source>
</evidence>
<dbReference type="InterPro" id="IPR050142">
    <property type="entry name" value="MADS-box/MEF2_TF"/>
</dbReference>
<protein>
    <recommendedName>
        <fullName evidence="11">HbMADS-box protein</fullName>
    </recommendedName>
</protein>
<evidence type="ECO:0000256" key="2">
    <source>
        <dbReference type="ARBA" id="ARBA00023015"/>
    </source>
</evidence>
<dbReference type="PANTHER" id="PTHR48019">
    <property type="entry name" value="SERUM RESPONSE FACTOR HOMOLOG"/>
    <property type="match status" value="1"/>
</dbReference>
<dbReference type="EMBL" id="JARPOI010000015">
    <property type="protein sequence ID" value="KAJ9152709.1"/>
    <property type="molecule type" value="Genomic_DNA"/>
</dbReference>
<dbReference type="Gene3D" id="3.40.1810.10">
    <property type="entry name" value="Transcription factor, MADS-box"/>
    <property type="match status" value="1"/>
</dbReference>
<keyword evidence="3" id="KW-0238">DNA-binding</keyword>
<dbReference type="InterPro" id="IPR002100">
    <property type="entry name" value="TF_MADSbox"/>
</dbReference>
<dbReference type="PROSITE" id="PS50066">
    <property type="entry name" value="MADS_BOX_2"/>
    <property type="match status" value="1"/>
</dbReference>
<evidence type="ECO:0000313" key="10">
    <source>
        <dbReference type="Proteomes" id="UP001174677"/>
    </source>
</evidence>
<dbReference type="InterPro" id="IPR033896">
    <property type="entry name" value="MEF2-like_N"/>
</dbReference>
<dbReference type="Pfam" id="PF00319">
    <property type="entry name" value="SRF-TF"/>
    <property type="match status" value="1"/>
</dbReference>
<keyword evidence="5" id="KW-0539">Nucleus</keyword>
<dbReference type="Proteomes" id="UP001174677">
    <property type="component" value="Chromosome 15"/>
</dbReference>
<feature type="region of interest" description="Disordered" evidence="6">
    <location>
        <begin position="1"/>
        <end position="24"/>
    </location>
</feature>
<organism evidence="9 10">
    <name type="scientific">Hevea brasiliensis</name>
    <name type="common">Para rubber tree</name>
    <name type="synonym">Siphonia brasiliensis</name>
    <dbReference type="NCBI Taxonomy" id="3981"/>
    <lineage>
        <taxon>Eukaryota</taxon>
        <taxon>Viridiplantae</taxon>
        <taxon>Streptophyta</taxon>
        <taxon>Embryophyta</taxon>
        <taxon>Tracheophyta</taxon>
        <taxon>Spermatophyta</taxon>
        <taxon>Magnoliopsida</taxon>
        <taxon>eudicotyledons</taxon>
        <taxon>Gunneridae</taxon>
        <taxon>Pentapetalae</taxon>
        <taxon>rosids</taxon>
        <taxon>fabids</taxon>
        <taxon>Malpighiales</taxon>
        <taxon>Euphorbiaceae</taxon>
        <taxon>Crotonoideae</taxon>
        <taxon>Micrandreae</taxon>
        <taxon>Hevea</taxon>
    </lineage>
</organism>
<dbReference type="PROSITE" id="PS00350">
    <property type="entry name" value="MADS_BOX_1"/>
    <property type="match status" value="1"/>
</dbReference>
<reference evidence="9 10" key="1">
    <citation type="journal article" date="2023" name="Plant Biotechnol. J.">
        <title>Chromosome-level wild Hevea brasiliensis genome provides new tools for genomic-assisted breeding and valuable loci to elevate rubber yield.</title>
        <authorList>
            <person name="Cheng H."/>
            <person name="Song X."/>
            <person name="Hu Y."/>
            <person name="Wu T."/>
            <person name="Yang Q."/>
            <person name="An Z."/>
            <person name="Feng S."/>
            <person name="Deng Z."/>
            <person name="Wu W."/>
            <person name="Zeng X."/>
            <person name="Tu M."/>
            <person name="Wang X."/>
            <person name="Huang H."/>
        </authorList>
    </citation>
    <scope>NUCLEOTIDE SEQUENCE [LARGE SCALE GENOMIC DNA]</scope>
    <source>
        <strain evidence="9">MT/VB/25A 57/8</strain>
    </source>
</reference>
<dbReference type="CDD" id="cd00265">
    <property type="entry name" value="MADS_MEF2_like"/>
    <property type="match status" value="1"/>
</dbReference>
<evidence type="ECO:0000256" key="3">
    <source>
        <dbReference type="ARBA" id="ARBA00023125"/>
    </source>
</evidence>
<evidence type="ECO:0008006" key="11">
    <source>
        <dbReference type="Google" id="ProtNLM"/>
    </source>
</evidence>
<feature type="domain" description="MADS-box" evidence="7">
    <location>
        <begin position="45"/>
        <end position="105"/>
    </location>
</feature>
<evidence type="ECO:0000259" key="7">
    <source>
        <dbReference type="PROSITE" id="PS50066"/>
    </source>
</evidence>
<comment type="subcellular location">
    <subcellularLocation>
        <location evidence="1">Nucleus</location>
    </subcellularLocation>
</comment>
<dbReference type="Pfam" id="PF01486">
    <property type="entry name" value="K-box"/>
    <property type="match status" value="1"/>
</dbReference>
<gene>
    <name evidence="9" type="ORF">P3X46_026244</name>
</gene>
<keyword evidence="2" id="KW-0805">Transcription regulation</keyword>
<accession>A0ABQ9KZD4</accession>
<proteinExistence type="predicted"/>
<dbReference type="InterPro" id="IPR036879">
    <property type="entry name" value="TF_MADSbox_sf"/>
</dbReference>
<dbReference type="SUPFAM" id="SSF55455">
    <property type="entry name" value="SRF-like"/>
    <property type="match status" value="1"/>
</dbReference>
<evidence type="ECO:0000256" key="4">
    <source>
        <dbReference type="ARBA" id="ARBA00023163"/>
    </source>
</evidence>
<keyword evidence="4" id="KW-0804">Transcription</keyword>
<evidence type="ECO:0000313" key="9">
    <source>
        <dbReference type="EMBL" id="KAJ9152709.1"/>
    </source>
</evidence>
<keyword evidence="10" id="KW-1185">Reference proteome</keyword>
<sequence length="265" mass="30325">MPKPTNMNRRSDGQEGDKKEESQYTRQLNIESLKRCFFWLIGGEMGRGKVQLKRIEDKSSRQVTFSKRKGGLMKKARELSVLCDVEIAMIIFSGGGKLYEFSSGDSLNKILERYQVHKNEQAAVNNIDESKKNQAEVKAVSTNANLLQTLQRYLLESNIEQLNLTQFLQLEEQLDSILRQIRLRKTQLMLEAVTALQQKEKQLAEENNLMGTEIAAILNEGNHCNNLQDQVFLDMELNNQANNGRYTDGSTSYMHPLPGAMLRFF</sequence>
<evidence type="ECO:0000256" key="5">
    <source>
        <dbReference type="ARBA" id="ARBA00023242"/>
    </source>
</evidence>
<dbReference type="SMART" id="SM00432">
    <property type="entry name" value="MADS"/>
    <property type="match status" value="1"/>
</dbReference>
<evidence type="ECO:0000259" key="8">
    <source>
        <dbReference type="PROSITE" id="PS51297"/>
    </source>
</evidence>
<comment type="caution">
    <text evidence="9">The sequence shown here is derived from an EMBL/GenBank/DDBJ whole genome shotgun (WGS) entry which is preliminary data.</text>
</comment>
<dbReference type="PROSITE" id="PS51297">
    <property type="entry name" value="K_BOX"/>
    <property type="match status" value="1"/>
</dbReference>
<dbReference type="PRINTS" id="PR00404">
    <property type="entry name" value="MADSDOMAIN"/>
</dbReference>
<name>A0ABQ9KZD4_HEVBR</name>
<dbReference type="InterPro" id="IPR002487">
    <property type="entry name" value="TF_Kbox"/>
</dbReference>
<feature type="compositionally biased region" description="Basic and acidic residues" evidence="6">
    <location>
        <begin position="9"/>
        <end position="23"/>
    </location>
</feature>
<evidence type="ECO:0000256" key="1">
    <source>
        <dbReference type="ARBA" id="ARBA00004123"/>
    </source>
</evidence>
<feature type="domain" description="K-box" evidence="8">
    <location>
        <begin position="130"/>
        <end position="220"/>
    </location>
</feature>